<evidence type="ECO:0000313" key="2">
    <source>
        <dbReference type="EMBL" id="KAJ3481751.1"/>
    </source>
</evidence>
<reference evidence="2" key="1">
    <citation type="submission" date="2022-07" db="EMBL/GenBank/DDBJ databases">
        <title>Genome Sequence of Agrocybe chaxingu.</title>
        <authorList>
            <person name="Buettner E."/>
        </authorList>
    </citation>
    <scope>NUCLEOTIDE SEQUENCE</scope>
    <source>
        <strain evidence="2">MP-N11</strain>
    </source>
</reference>
<feature type="transmembrane region" description="Helical" evidence="1">
    <location>
        <begin position="52"/>
        <end position="75"/>
    </location>
</feature>
<dbReference type="Gene3D" id="1.20.1250.20">
    <property type="entry name" value="MFS general substrate transporter like domains"/>
    <property type="match status" value="1"/>
</dbReference>
<organism evidence="2 3">
    <name type="scientific">Agrocybe chaxingu</name>
    <dbReference type="NCBI Taxonomy" id="84603"/>
    <lineage>
        <taxon>Eukaryota</taxon>
        <taxon>Fungi</taxon>
        <taxon>Dikarya</taxon>
        <taxon>Basidiomycota</taxon>
        <taxon>Agaricomycotina</taxon>
        <taxon>Agaricomycetes</taxon>
        <taxon>Agaricomycetidae</taxon>
        <taxon>Agaricales</taxon>
        <taxon>Agaricineae</taxon>
        <taxon>Strophariaceae</taxon>
        <taxon>Agrocybe</taxon>
    </lineage>
</organism>
<keyword evidence="1" id="KW-0472">Membrane</keyword>
<sequence>MTLKERIKSVSLIFACGTALFSDGYANGIIGSVNTLLNRIYGPEKLKAHDYSTTLSSLAFAGTIVGMIIFGEGFAPSP</sequence>
<comment type="caution">
    <text evidence="2">The sequence shown here is derived from an EMBL/GenBank/DDBJ whole genome shotgun (WGS) entry which is preliminary data.</text>
</comment>
<evidence type="ECO:0000256" key="1">
    <source>
        <dbReference type="SAM" id="Phobius"/>
    </source>
</evidence>
<evidence type="ECO:0000313" key="3">
    <source>
        <dbReference type="Proteomes" id="UP001148786"/>
    </source>
</evidence>
<dbReference type="EMBL" id="JANKHO010003672">
    <property type="protein sequence ID" value="KAJ3481751.1"/>
    <property type="molecule type" value="Genomic_DNA"/>
</dbReference>
<protein>
    <submittedName>
        <fullName evidence="2">Uncharacterized protein</fullName>
    </submittedName>
</protein>
<keyword evidence="1" id="KW-0812">Transmembrane</keyword>
<gene>
    <name evidence="2" type="ORF">NLJ89_g12186</name>
</gene>
<proteinExistence type="predicted"/>
<name>A0A9W8JMZ1_9AGAR</name>
<dbReference type="Proteomes" id="UP001148786">
    <property type="component" value="Unassembled WGS sequence"/>
</dbReference>
<dbReference type="InterPro" id="IPR036259">
    <property type="entry name" value="MFS_trans_sf"/>
</dbReference>
<accession>A0A9W8JMZ1</accession>
<dbReference type="OrthoDB" id="2261376at2759"/>
<keyword evidence="1" id="KW-1133">Transmembrane helix</keyword>
<keyword evidence="3" id="KW-1185">Reference proteome</keyword>
<dbReference type="AlphaFoldDB" id="A0A9W8JMZ1"/>